<name>A0A8R1ID95_CAEJA</name>
<evidence type="ECO:0000313" key="2">
    <source>
        <dbReference type="EnsemblMetazoa" id="CJA32141.1"/>
    </source>
</evidence>
<feature type="region of interest" description="Disordered" evidence="1">
    <location>
        <begin position="1"/>
        <end position="37"/>
    </location>
</feature>
<protein>
    <submittedName>
        <fullName evidence="2">Uncharacterized protein</fullName>
    </submittedName>
</protein>
<sequence>MPLYQGQQQQQQHQQQQHQHGGPMSRQNSLPQQFGGQ</sequence>
<reference evidence="2" key="2">
    <citation type="submission" date="2022-06" db="UniProtKB">
        <authorList>
            <consortium name="EnsemblMetazoa"/>
        </authorList>
    </citation>
    <scope>IDENTIFICATION</scope>
    <source>
        <strain evidence="2">DF5081</strain>
    </source>
</reference>
<accession>A0A8R1ID95</accession>
<evidence type="ECO:0000256" key="1">
    <source>
        <dbReference type="SAM" id="MobiDB-lite"/>
    </source>
</evidence>
<dbReference type="AlphaFoldDB" id="A0A8R1ID95"/>
<dbReference type="EnsemblMetazoa" id="CJA32141.1">
    <property type="protein sequence ID" value="CJA32141.1"/>
    <property type="gene ID" value="WBGene00207988"/>
</dbReference>
<dbReference type="Proteomes" id="UP000005237">
    <property type="component" value="Unassembled WGS sequence"/>
</dbReference>
<evidence type="ECO:0000313" key="3">
    <source>
        <dbReference type="Proteomes" id="UP000005237"/>
    </source>
</evidence>
<organism evidence="2 3">
    <name type="scientific">Caenorhabditis japonica</name>
    <dbReference type="NCBI Taxonomy" id="281687"/>
    <lineage>
        <taxon>Eukaryota</taxon>
        <taxon>Metazoa</taxon>
        <taxon>Ecdysozoa</taxon>
        <taxon>Nematoda</taxon>
        <taxon>Chromadorea</taxon>
        <taxon>Rhabditida</taxon>
        <taxon>Rhabditina</taxon>
        <taxon>Rhabditomorpha</taxon>
        <taxon>Rhabditoidea</taxon>
        <taxon>Rhabditidae</taxon>
        <taxon>Peloderinae</taxon>
        <taxon>Caenorhabditis</taxon>
    </lineage>
</organism>
<proteinExistence type="predicted"/>
<reference evidence="3" key="1">
    <citation type="submission" date="2010-08" db="EMBL/GenBank/DDBJ databases">
        <authorList>
            <consortium name="Caenorhabditis japonica Sequencing Consortium"/>
            <person name="Wilson R.K."/>
        </authorList>
    </citation>
    <scope>NUCLEOTIDE SEQUENCE [LARGE SCALE GENOMIC DNA]</scope>
    <source>
        <strain evidence="3">DF5081</strain>
    </source>
</reference>
<keyword evidence="3" id="KW-1185">Reference proteome</keyword>
<feature type="compositionally biased region" description="Low complexity" evidence="1">
    <location>
        <begin position="1"/>
        <end position="22"/>
    </location>
</feature>
<feature type="compositionally biased region" description="Polar residues" evidence="1">
    <location>
        <begin position="25"/>
        <end position="37"/>
    </location>
</feature>